<evidence type="ECO:0000256" key="1">
    <source>
        <dbReference type="SAM" id="SignalP"/>
    </source>
</evidence>
<evidence type="ECO:0000313" key="2">
    <source>
        <dbReference type="EMBL" id="THV50785.1"/>
    </source>
</evidence>
<organism evidence="2 3">
    <name type="scientific">Botrytis galanthina</name>
    <dbReference type="NCBI Taxonomy" id="278940"/>
    <lineage>
        <taxon>Eukaryota</taxon>
        <taxon>Fungi</taxon>
        <taxon>Dikarya</taxon>
        <taxon>Ascomycota</taxon>
        <taxon>Pezizomycotina</taxon>
        <taxon>Leotiomycetes</taxon>
        <taxon>Helotiales</taxon>
        <taxon>Sclerotiniaceae</taxon>
        <taxon>Botrytis</taxon>
    </lineage>
</organism>
<dbReference type="AlphaFoldDB" id="A0A4S8R3T7"/>
<evidence type="ECO:0008006" key="4">
    <source>
        <dbReference type="Google" id="ProtNLM"/>
    </source>
</evidence>
<feature type="chain" id="PRO_5020488903" description="Cyanovirin-N domain-containing protein" evidence="1">
    <location>
        <begin position="20"/>
        <end position="156"/>
    </location>
</feature>
<dbReference type="Proteomes" id="UP000308671">
    <property type="component" value="Unassembled WGS sequence"/>
</dbReference>
<gene>
    <name evidence="2" type="ORF">BGAL_0136g00140</name>
</gene>
<accession>A0A4S8R3T7</accession>
<dbReference type="OrthoDB" id="3472890at2759"/>
<keyword evidence="3" id="KW-1185">Reference proteome</keyword>
<comment type="caution">
    <text evidence="2">The sequence shown here is derived from an EMBL/GenBank/DDBJ whole genome shotgun (WGS) entry which is preliminary data.</text>
</comment>
<proteinExistence type="predicted"/>
<evidence type="ECO:0000313" key="3">
    <source>
        <dbReference type="Proteomes" id="UP000308671"/>
    </source>
</evidence>
<protein>
    <recommendedName>
        <fullName evidence="4">Cyanovirin-N domain-containing protein</fullName>
    </recommendedName>
</protein>
<sequence>MPSVISIAVLFGLSNLVSSIPTCTDCEKWTTRSGIYPSYLITKFNVACSVGLLLDCAGEAPYSMTINYTPPDASNEEQGPAVHDASCSGLTSLKTDYVACDAPYSWVSTAVGDAGYVKVRMEFKANGHDWDGKGWYSLDGDEDSFLIMPDLSRDWV</sequence>
<dbReference type="EMBL" id="PQXL01000136">
    <property type="protein sequence ID" value="THV50785.1"/>
    <property type="molecule type" value="Genomic_DNA"/>
</dbReference>
<reference evidence="2 3" key="1">
    <citation type="submission" date="2017-12" db="EMBL/GenBank/DDBJ databases">
        <title>Comparative genomics of Botrytis spp.</title>
        <authorList>
            <person name="Valero-Jimenez C.A."/>
            <person name="Tapia P."/>
            <person name="Veloso J."/>
            <person name="Silva-Moreno E."/>
            <person name="Staats M."/>
            <person name="Valdes J.H."/>
            <person name="Van Kan J.A.L."/>
        </authorList>
    </citation>
    <scope>NUCLEOTIDE SEQUENCE [LARGE SCALE GENOMIC DNA]</scope>
    <source>
        <strain evidence="2 3">MUCL435</strain>
    </source>
</reference>
<keyword evidence="1" id="KW-0732">Signal</keyword>
<name>A0A4S8R3T7_9HELO</name>
<feature type="signal peptide" evidence="1">
    <location>
        <begin position="1"/>
        <end position="19"/>
    </location>
</feature>